<feature type="region of interest" description="Disordered" evidence="1">
    <location>
        <begin position="40"/>
        <end position="66"/>
    </location>
</feature>
<comment type="caution">
    <text evidence="2">The sequence shown here is derived from an EMBL/GenBank/DDBJ whole genome shotgun (WGS) entry which is preliminary data.</text>
</comment>
<feature type="compositionally biased region" description="Low complexity" evidence="1">
    <location>
        <begin position="51"/>
        <end position="65"/>
    </location>
</feature>
<organism evidence="2 3">
    <name type="scientific">Caerostris extrusa</name>
    <name type="common">Bark spider</name>
    <name type="synonym">Caerostris bankana</name>
    <dbReference type="NCBI Taxonomy" id="172846"/>
    <lineage>
        <taxon>Eukaryota</taxon>
        <taxon>Metazoa</taxon>
        <taxon>Ecdysozoa</taxon>
        <taxon>Arthropoda</taxon>
        <taxon>Chelicerata</taxon>
        <taxon>Arachnida</taxon>
        <taxon>Araneae</taxon>
        <taxon>Araneomorphae</taxon>
        <taxon>Entelegynae</taxon>
        <taxon>Araneoidea</taxon>
        <taxon>Araneidae</taxon>
        <taxon>Caerostris</taxon>
    </lineage>
</organism>
<dbReference type="Proteomes" id="UP001054945">
    <property type="component" value="Unassembled WGS sequence"/>
</dbReference>
<keyword evidence="3" id="KW-1185">Reference proteome</keyword>
<reference evidence="2 3" key="1">
    <citation type="submission" date="2021-06" db="EMBL/GenBank/DDBJ databases">
        <title>Caerostris extrusa draft genome.</title>
        <authorList>
            <person name="Kono N."/>
            <person name="Arakawa K."/>
        </authorList>
    </citation>
    <scope>NUCLEOTIDE SEQUENCE [LARGE SCALE GENOMIC DNA]</scope>
</reference>
<accession>A0AAV4QY41</accession>
<dbReference type="EMBL" id="BPLR01006909">
    <property type="protein sequence ID" value="GIY13254.1"/>
    <property type="molecule type" value="Genomic_DNA"/>
</dbReference>
<evidence type="ECO:0000256" key="1">
    <source>
        <dbReference type="SAM" id="MobiDB-lite"/>
    </source>
</evidence>
<protein>
    <submittedName>
        <fullName evidence="2">Uncharacterized protein</fullName>
    </submittedName>
</protein>
<sequence length="83" mass="8881">MHICTTPSHSPKNPSLPPFAGTPCIKVFAFRIIIHQGKQPGASLKLQGDDNNNNSNNNSNSSSNNVQIAVARVRGLLSSSKRV</sequence>
<dbReference type="AlphaFoldDB" id="A0AAV4QY41"/>
<evidence type="ECO:0000313" key="2">
    <source>
        <dbReference type="EMBL" id="GIY13254.1"/>
    </source>
</evidence>
<evidence type="ECO:0000313" key="3">
    <source>
        <dbReference type="Proteomes" id="UP001054945"/>
    </source>
</evidence>
<proteinExistence type="predicted"/>
<gene>
    <name evidence="2" type="ORF">CEXT_425181</name>
</gene>
<name>A0AAV4QY41_CAEEX</name>